<dbReference type="PROSITE" id="PS50011">
    <property type="entry name" value="PROTEIN_KINASE_DOM"/>
    <property type="match status" value="1"/>
</dbReference>
<evidence type="ECO:0000256" key="1">
    <source>
        <dbReference type="PROSITE-ProRule" id="PRU10141"/>
    </source>
</evidence>
<dbReference type="GO" id="GO:0005524">
    <property type="term" value="F:ATP binding"/>
    <property type="evidence" value="ECO:0007669"/>
    <property type="project" value="UniProtKB-UniRule"/>
</dbReference>
<dbReference type="GO" id="GO:0004672">
    <property type="term" value="F:protein kinase activity"/>
    <property type="evidence" value="ECO:0007669"/>
    <property type="project" value="InterPro"/>
</dbReference>
<dbReference type="Gene3D" id="3.30.200.20">
    <property type="entry name" value="Phosphorylase Kinase, domain 1"/>
    <property type="match status" value="1"/>
</dbReference>
<dbReference type="PROSITE" id="PS00107">
    <property type="entry name" value="PROTEIN_KINASE_ATP"/>
    <property type="match status" value="1"/>
</dbReference>
<keyword evidence="1" id="KW-0067">ATP-binding</keyword>
<dbReference type="Proteomes" id="UP000694522">
    <property type="component" value="Unplaced"/>
</dbReference>
<feature type="domain" description="Protein kinase" evidence="3">
    <location>
        <begin position="49"/>
        <end position="117"/>
    </location>
</feature>
<name>A0A8B9FIT3_9PSIT</name>
<dbReference type="Ensembl" id="ENSACOT00000011142.1">
    <property type="protein sequence ID" value="ENSACOP00000010766.1"/>
    <property type="gene ID" value="ENSACOG00000007480.1"/>
</dbReference>
<keyword evidence="5" id="KW-1185">Reference proteome</keyword>
<evidence type="ECO:0000256" key="2">
    <source>
        <dbReference type="SAM" id="MobiDB-lite"/>
    </source>
</evidence>
<proteinExistence type="predicted"/>
<feature type="compositionally biased region" description="Pro residues" evidence="2">
    <location>
        <begin position="108"/>
        <end position="117"/>
    </location>
</feature>
<keyword evidence="1" id="KW-0547">Nucleotide-binding</keyword>
<feature type="binding site" evidence="1">
    <location>
        <position position="78"/>
    </location>
    <ligand>
        <name>ATP</name>
        <dbReference type="ChEBI" id="CHEBI:30616"/>
    </ligand>
</feature>
<reference evidence="4" key="2">
    <citation type="submission" date="2025-09" db="UniProtKB">
        <authorList>
            <consortium name="Ensembl"/>
        </authorList>
    </citation>
    <scope>IDENTIFICATION</scope>
</reference>
<evidence type="ECO:0000259" key="3">
    <source>
        <dbReference type="PROSITE" id="PS50011"/>
    </source>
</evidence>
<dbReference type="InterPro" id="IPR000719">
    <property type="entry name" value="Prot_kinase_dom"/>
</dbReference>
<accession>A0A8B9FIT3</accession>
<evidence type="ECO:0000313" key="4">
    <source>
        <dbReference type="Ensembl" id="ENSACOP00000010766.1"/>
    </source>
</evidence>
<feature type="compositionally biased region" description="Gly residues" evidence="2">
    <location>
        <begin position="92"/>
        <end position="103"/>
    </location>
</feature>
<dbReference type="AlphaFoldDB" id="A0A8B9FIT3"/>
<protein>
    <recommendedName>
        <fullName evidence="3">Protein kinase domain-containing protein</fullName>
    </recommendedName>
</protein>
<evidence type="ECO:0000313" key="5">
    <source>
        <dbReference type="Proteomes" id="UP000694522"/>
    </source>
</evidence>
<dbReference type="SUPFAM" id="SSF56112">
    <property type="entry name" value="Protein kinase-like (PK-like)"/>
    <property type="match status" value="1"/>
</dbReference>
<organism evidence="4 5">
    <name type="scientific">Amazona collaria</name>
    <name type="common">yellow-billed parrot</name>
    <dbReference type="NCBI Taxonomy" id="241587"/>
    <lineage>
        <taxon>Eukaryota</taxon>
        <taxon>Metazoa</taxon>
        <taxon>Chordata</taxon>
        <taxon>Craniata</taxon>
        <taxon>Vertebrata</taxon>
        <taxon>Euteleostomi</taxon>
        <taxon>Archelosauria</taxon>
        <taxon>Archosauria</taxon>
        <taxon>Dinosauria</taxon>
        <taxon>Saurischia</taxon>
        <taxon>Theropoda</taxon>
        <taxon>Coelurosauria</taxon>
        <taxon>Aves</taxon>
        <taxon>Neognathae</taxon>
        <taxon>Neoaves</taxon>
        <taxon>Telluraves</taxon>
        <taxon>Australaves</taxon>
        <taxon>Psittaciformes</taxon>
        <taxon>Psittacidae</taxon>
        <taxon>Amazona</taxon>
    </lineage>
</organism>
<reference evidence="4" key="1">
    <citation type="submission" date="2025-08" db="UniProtKB">
        <authorList>
            <consortium name="Ensembl"/>
        </authorList>
    </citation>
    <scope>IDENTIFICATION</scope>
</reference>
<dbReference type="InterPro" id="IPR011009">
    <property type="entry name" value="Kinase-like_dom_sf"/>
</dbReference>
<feature type="region of interest" description="Disordered" evidence="2">
    <location>
        <begin position="84"/>
        <end position="117"/>
    </location>
</feature>
<sequence>MGGSGVPWGVLGGKGASGCAMSLGGVPCPLLSPGVPLESDDVTRGLEQFERLRTLGTGSFGRVMLVRHRDSGRHYAMKILDKQKVTGTPRGAAGGARGGGGGAAVAPRWPPRCPRRW</sequence>
<dbReference type="InterPro" id="IPR017441">
    <property type="entry name" value="Protein_kinase_ATP_BS"/>
</dbReference>